<dbReference type="Proteomes" id="UP000244073">
    <property type="component" value="Unassembled WGS sequence"/>
</dbReference>
<organism evidence="1 2">
    <name type="scientific">Aspergillus ochraceoroseus IBT 24754</name>
    <dbReference type="NCBI Taxonomy" id="1392256"/>
    <lineage>
        <taxon>Eukaryota</taxon>
        <taxon>Fungi</taxon>
        <taxon>Dikarya</taxon>
        <taxon>Ascomycota</taxon>
        <taxon>Pezizomycotina</taxon>
        <taxon>Eurotiomycetes</taxon>
        <taxon>Eurotiomycetidae</taxon>
        <taxon>Eurotiales</taxon>
        <taxon>Aspergillaceae</taxon>
        <taxon>Aspergillus</taxon>
        <taxon>Aspergillus subgen. Nidulantes</taxon>
    </lineage>
</organism>
<evidence type="ECO:0000313" key="2">
    <source>
        <dbReference type="Proteomes" id="UP000244073"/>
    </source>
</evidence>
<sequence>MAGNVGDKAMQGEWEEILVCVFEIKECMIMEFEGVSCNILDEEGKQQAGPFNEENGLVKQEVRSGDQCFVLKARIKFERSVSR</sequence>
<dbReference type="GeneID" id="63814109"/>
<protein>
    <submittedName>
        <fullName evidence="1">Uncharacterized protein</fullName>
    </submittedName>
</protein>
<dbReference type="AlphaFoldDB" id="A0A2T5LXR0"/>
<dbReference type="VEuPathDB" id="FungiDB:P175DRAFT_0501702"/>
<gene>
    <name evidence="1" type="ORF">P175DRAFT_0501702</name>
</gene>
<accession>A0A2T5LXR0</accession>
<dbReference type="OrthoDB" id="4465702at2759"/>
<dbReference type="EMBL" id="MSFN02000004">
    <property type="protein sequence ID" value="PTU21072.1"/>
    <property type="molecule type" value="Genomic_DNA"/>
</dbReference>
<comment type="caution">
    <text evidence="1">The sequence shown here is derived from an EMBL/GenBank/DDBJ whole genome shotgun (WGS) entry which is preliminary data.</text>
</comment>
<dbReference type="RefSeq" id="XP_040752464.1">
    <property type="nucleotide sequence ID" value="XM_040897227.1"/>
</dbReference>
<evidence type="ECO:0000313" key="1">
    <source>
        <dbReference type="EMBL" id="PTU21072.1"/>
    </source>
</evidence>
<name>A0A2T5LXR0_9EURO</name>
<reference evidence="1 2" key="1">
    <citation type="journal article" date="2018" name="Proc. Natl. Acad. Sci. U.S.A.">
        <title>Linking secondary metabolites to gene clusters through genome sequencing of six diverse Aspergillus species.</title>
        <authorList>
            <person name="Kaerboelling I."/>
            <person name="Vesth T.C."/>
            <person name="Frisvad J.C."/>
            <person name="Nybo J.L."/>
            <person name="Theobald S."/>
            <person name="Kuo A."/>
            <person name="Bowyer P."/>
            <person name="Matsuda Y."/>
            <person name="Mondo S."/>
            <person name="Lyhne E.K."/>
            <person name="Kogle M.E."/>
            <person name="Clum A."/>
            <person name="Lipzen A."/>
            <person name="Salamov A."/>
            <person name="Ngan C.Y."/>
            <person name="Daum C."/>
            <person name="Chiniquy J."/>
            <person name="Barry K."/>
            <person name="LaButti K."/>
            <person name="Haridas S."/>
            <person name="Simmons B.A."/>
            <person name="Magnuson J.K."/>
            <person name="Mortensen U.H."/>
            <person name="Larsen T.O."/>
            <person name="Grigoriev I.V."/>
            <person name="Baker S.E."/>
            <person name="Andersen M.R."/>
        </authorList>
    </citation>
    <scope>NUCLEOTIDE SEQUENCE [LARGE SCALE GENOMIC DNA]</scope>
    <source>
        <strain evidence="1 2">IBT 24754</strain>
    </source>
</reference>
<proteinExistence type="predicted"/>